<dbReference type="InterPro" id="IPR011009">
    <property type="entry name" value="Kinase-like_dom_sf"/>
</dbReference>
<keyword evidence="2 5" id="KW-0547">Nucleotide-binding</keyword>
<dbReference type="Gene3D" id="1.10.510.10">
    <property type="entry name" value="Transferase(Phosphotransferase) domain 1"/>
    <property type="match status" value="1"/>
</dbReference>
<evidence type="ECO:0000256" key="3">
    <source>
        <dbReference type="ARBA" id="ARBA00022777"/>
    </source>
</evidence>
<dbReference type="Proteomes" id="UP001139031">
    <property type="component" value="Unassembled WGS sequence"/>
</dbReference>
<dbReference type="InterPro" id="IPR017441">
    <property type="entry name" value="Protein_kinase_ATP_BS"/>
</dbReference>
<reference evidence="8" key="1">
    <citation type="submission" date="2021-08" db="EMBL/GenBank/DDBJ databases">
        <authorList>
            <person name="Stevens D.C."/>
        </authorList>
    </citation>
    <scope>NUCLEOTIDE SEQUENCE</scope>
    <source>
        <strain evidence="8">DSM 53165</strain>
    </source>
</reference>
<dbReference type="PANTHER" id="PTHR43289">
    <property type="entry name" value="MITOGEN-ACTIVATED PROTEIN KINASE KINASE KINASE 20-RELATED"/>
    <property type="match status" value="1"/>
</dbReference>
<dbReference type="GO" id="GO:0016301">
    <property type="term" value="F:kinase activity"/>
    <property type="evidence" value="ECO:0007669"/>
    <property type="project" value="UniProtKB-KW"/>
</dbReference>
<dbReference type="RefSeq" id="WP_224191187.1">
    <property type="nucleotide sequence ID" value="NZ_JAIRAU010000005.1"/>
</dbReference>
<dbReference type="PANTHER" id="PTHR43289:SF6">
    <property type="entry name" value="SERINE_THREONINE-PROTEIN KINASE NEKL-3"/>
    <property type="match status" value="1"/>
</dbReference>
<evidence type="ECO:0000256" key="4">
    <source>
        <dbReference type="ARBA" id="ARBA00022840"/>
    </source>
</evidence>
<comment type="caution">
    <text evidence="8">The sequence shown here is derived from an EMBL/GenBank/DDBJ whole genome shotgun (WGS) entry which is preliminary data.</text>
</comment>
<dbReference type="CDD" id="cd14014">
    <property type="entry name" value="STKc_PknB_like"/>
    <property type="match status" value="1"/>
</dbReference>
<dbReference type="EMBL" id="JAIRAU010000005">
    <property type="protein sequence ID" value="MBZ5709417.1"/>
    <property type="molecule type" value="Genomic_DNA"/>
</dbReference>
<feature type="compositionally biased region" description="Basic and acidic residues" evidence="6">
    <location>
        <begin position="433"/>
        <end position="442"/>
    </location>
</feature>
<dbReference type="Pfam" id="PF00069">
    <property type="entry name" value="Pkinase"/>
    <property type="match status" value="1"/>
</dbReference>
<dbReference type="SUPFAM" id="SSF56112">
    <property type="entry name" value="Protein kinase-like (PK-like)"/>
    <property type="match status" value="1"/>
</dbReference>
<feature type="region of interest" description="Disordered" evidence="6">
    <location>
        <begin position="381"/>
        <end position="442"/>
    </location>
</feature>
<keyword evidence="4 5" id="KW-0067">ATP-binding</keyword>
<keyword evidence="3 8" id="KW-0418">Kinase</keyword>
<dbReference type="SMART" id="SM00220">
    <property type="entry name" value="S_TKc"/>
    <property type="match status" value="1"/>
</dbReference>
<keyword evidence="1" id="KW-0808">Transferase</keyword>
<dbReference type="InterPro" id="IPR008271">
    <property type="entry name" value="Ser/Thr_kinase_AS"/>
</dbReference>
<feature type="binding site" evidence="5">
    <location>
        <position position="55"/>
    </location>
    <ligand>
        <name>ATP</name>
        <dbReference type="ChEBI" id="CHEBI:30616"/>
    </ligand>
</feature>
<keyword evidence="9" id="KW-1185">Reference proteome</keyword>
<gene>
    <name evidence="8" type="ORF">K7C98_09110</name>
</gene>
<name>A0ABS7TMG4_9BACT</name>
<proteinExistence type="predicted"/>
<evidence type="ECO:0000313" key="8">
    <source>
        <dbReference type="EMBL" id="MBZ5709417.1"/>
    </source>
</evidence>
<evidence type="ECO:0000256" key="2">
    <source>
        <dbReference type="ARBA" id="ARBA00022741"/>
    </source>
</evidence>
<evidence type="ECO:0000259" key="7">
    <source>
        <dbReference type="PROSITE" id="PS50011"/>
    </source>
</evidence>
<dbReference type="PROSITE" id="PS00107">
    <property type="entry name" value="PROTEIN_KINASE_ATP"/>
    <property type="match status" value="1"/>
</dbReference>
<sequence>MSSPSPEVSAQQPADATATKLIAGRYEVIRELGHGGMGVVHLAYDKTFCRNVALKQTKVRRDGHLERFRREYRALAAVRHTGVPAIYDSGDDHGPFFTMEIITGPTIADLVKRGPLPPARALALAIELGRVLMAVHAAGVIHRDVKPANVIVEPGDRVRLIDFGACLLTDEYYKAPHLRDVTAEGERWHTSEHEFIGSIAYVCPQYWTEGLVAPQTDVFSVCVVLYEMLTGRALYGEAGGFRKITAAEFPSRLAPLVAELEIGLAGAEDRHETMADLVRALEIVRSKLAAPRRIGVMAVASVASFVLGAVLATAVPSERLSEVAATNDAGNPTERSSEIAAAVPSEFVAAVPSEVAAAVLSERSSEVAAVVPNGRSSEVAAATSATDESSSEVAAASDVAGKRSSEVAAASVTRPSPPTAASPKPKKPPPSTWDERLSKADTHARRCLEKAGLKVSPRLTTIPAGEPARVRGVASDSREASCIREALDRFGVRVAEGQRQHTFFAE</sequence>
<dbReference type="PROSITE" id="PS50011">
    <property type="entry name" value="PROTEIN_KINASE_DOM"/>
    <property type="match status" value="1"/>
</dbReference>
<feature type="domain" description="Protein kinase" evidence="7">
    <location>
        <begin position="26"/>
        <end position="348"/>
    </location>
</feature>
<dbReference type="PROSITE" id="PS00108">
    <property type="entry name" value="PROTEIN_KINASE_ST"/>
    <property type="match status" value="1"/>
</dbReference>
<evidence type="ECO:0000256" key="6">
    <source>
        <dbReference type="SAM" id="MobiDB-lite"/>
    </source>
</evidence>
<evidence type="ECO:0000256" key="5">
    <source>
        <dbReference type="PROSITE-ProRule" id="PRU10141"/>
    </source>
</evidence>
<feature type="compositionally biased region" description="Low complexity" evidence="6">
    <location>
        <begin position="381"/>
        <end position="399"/>
    </location>
</feature>
<evidence type="ECO:0000256" key="1">
    <source>
        <dbReference type="ARBA" id="ARBA00022679"/>
    </source>
</evidence>
<dbReference type="InterPro" id="IPR000719">
    <property type="entry name" value="Prot_kinase_dom"/>
</dbReference>
<accession>A0ABS7TMG4</accession>
<dbReference type="Gene3D" id="3.30.200.20">
    <property type="entry name" value="Phosphorylase Kinase, domain 1"/>
    <property type="match status" value="1"/>
</dbReference>
<evidence type="ECO:0000313" key="9">
    <source>
        <dbReference type="Proteomes" id="UP001139031"/>
    </source>
</evidence>
<protein>
    <submittedName>
        <fullName evidence="8">Protein kinase</fullName>
    </submittedName>
</protein>
<organism evidence="8 9">
    <name type="scientific">Nannocystis pusilla</name>
    <dbReference type="NCBI Taxonomy" id="889268"/>
    <lineage>
        <taxon>Bacteria</taxon>
        <taxon>Pseudomonadati</taxon>
        <taxon>Myxococcota</taxon>
        <taxon>Polyangia</taxon>
        <taxon>Nannocystales</taxon>
        <taxon>Nannocystaceae</taxon>
        <taxon>Nannocystis</taxon>
    </lineage>
</organism>